<dbReference type="EMBL" id="CP021417">
    <property type="protein sequence ID" value="ARU45740.1"/>
    <property type="molecule type" value="Genomic_DNA"/>
</dbReference>
<reference evidence="1 2" key="3">
    <citation type="journal article" date="2020" name="Int. J. Syst. Evol. Microbiol.">
        <title>Corynebacterium silvaticum sp. nov., a unique group of NTTB corynebacteria in wild boar and roe deer.</title>
        <authorList>
            <person name="Dangel A."/>
            <person name="Berger A."/>
            <person name="Rau J."/>
            <person name="Eisenberg T."/>
            <person name="Kampfer P."/>
            <person name="Margos G."/>
            <person name="Contzen M."/>
            <person name="Busse H.J."/>
            <person name="Konrad R."/>
            <person name="Peters M."/>
            <person name="Sting R."/>
            <person name="Sing A."/>
        </authorList>
    </citation>
    <scope>NUCLEOTIDE SEQUENCE [LARGE SCALE GENOMIC DNA]</scope>
    <source>
        <strain evidence="1 2">PO100/5</strain>
    </source>
</reference>
<reference evidence="1 2" key="4">
    <citation type="journal article" date="2020" name="PLoS ONE">
        <title>Taxonomic classification of strain PO100/5 shows a broader geographic distribution and genetic markers of the recently described Corynebacterium silvaticum.</title>
        <authorList>
            <person name="Viana M.V.C."/>
            <person name="Profeta R."/>
            <person name="da Silva A.L."/>
            <person name="Hurtado R."/>
            <person name="Cerqueira J.C."/>
            <person name="Ribeiro B.F.S."/>
            <person name="Almeida M.O."/>
            <person name="Morais-Rodrigues F."/>
            <person name="Soares S.C."/>
            <person name="Oliveira M."/>
            <person name="Tavares L."/>
            <person name="Figueiredo H."/>
            <person name="Wattam A.R."/>
            <person name="Barh D."/>
            <person name="Ghosh P."/>
            <person name="Silva A."/>
            <person name="Azevedo V."/>
        </authorList>
    </citation>
    <scope>NUCLEOTIDE SEQUENCE [LARGE SCALE GENOMIC DNA]</scope>
    <source>
        <strain evidence="1 2">PO100/5</strain>
    </source>
</reference>
<dbReference type="Proteomes" id="UP000195652">
    <property type="component" value="Chromosome"/>
</dbReference>
<organism evidence="1 2">
    <name type="scientific">Corynebacterium silvaticum</name>
    <dbReference type="NCBI Taxonomy" id="2320431"/>
    <lineage>
        <taxon>Bacteria</taxon>
        <taxon>Bacillati</taxon>
        <taxon>Actinomycetota</taxon>
        <taxon>Actinomycetes</taxon>
        <taxon>Mycobacteriales</taxon>
        <taxon>Corynebacteriaceae</taxon>
        <taxon>Corynebacterium</taxon>
    </lineage>
</organism>
<dbReference type="GeneID" id="75007361"/>
<name>A0A7Y4LHQ4_9CORY</name>
<dbReference type="AlphaFoldDB" id="A0A7Y4LHQ4"/>
<reference evidence="1 2" key="2">
    <citation type="journal article" date="2020" name="Antonie Van Leeuwenhoek">
        <title>Phylogenomic characterisation of a novel corynebacterial species pathogenic to animals.</title>
        <authorList>
            <person name="Moller J."/>
            <person name="Musella L."/>
            <person name="Melnikov V."/>
            <person name="Geissdorfer W."/>
            <person name="Burkovski A."/>
            <person name="Sangal V."/>
        </authorList>
    </citation>
    <scope>NUCLEOTIDE SEQUENCE [LARGE SCALE GENOMIC DNA]</scope>
    <source>
        <strain evidence="1 2">PO100/5</strain>
    </source>
</reference>
<sequence>MDEIPDKDLDFDVRAFAEMLTELPAWMPISSWFEESDPQKSGRWWSSQREHLIFYFFEGLYPDPHYNDKPRNVNLSAQRKYNSLRCPEAKVWLAEALHAVPPERLKSICNEALLIERSGSQRLSFIKKEIPWEKIAKSAKHRPELQRRAQLTETLDEQSQEIDTAMKNHNT</sequence>
<keyword evidence="2" id="KW-1185">Reference proteome</keyword>
<evidence type="ECO:0000313" key="1">
    <source>
        <dbReference type="EMBL" id="ARU45740.1"/>
    </source>
</evidence>
<evidence type="ECO:0000313" key="2">
    <source>
        <dbReference type="Proteomes" id="UP000195652"/>
    </source>
</evidence>
<dbReference type="KEGG" id="csil:CBE74_03610"/>
<proteinExistence type="predicted"/>
<dbReference type="RefSeq" id="WP_087453579.1">
    <property type="nucleotide sequence ID" value="NZ_CP021417.2"/>
</dbReference>
<protein>
    <submittedName>
        <fullName evidence="1">Uncharacterized protein</fullName>
    </submittedName>
</protein>
<gene>
    <name evidence="1" type="ORF">CBE74_03610</name>
</gene>
<reference evidence="1 2" key="1">
    <citation type="journal article" date="2014" name="BMC Vet. Res.">
        <title>First report of Corynebacterium pseudotuberculosis from caseous lymphadenitis lesions in Black Alentejano pig (Sus scrofa domesticus).</title>
        <authorList>
            <person name="Oliveira M."/>
            <person name="Barroco C."/>
            <person name="Mottola C."/>
            <person name="Santos R."/>
            <person name="Lemsaddek A."/>
            <person name="Tavares L."/>
            <person name="Semedo-Lemsaddek T."/>
        </authorList>
    </citation>
    <scope>NUCLEOTIDE SEQUENCE [LARGE SCALE GENOMIC DNA]</scope>
    <source>
        <strain evidence="1 2">PO100/5</strain>
    </source>
</reference>
<accession>A0A7Y4LHQ4</accession>